<dbReference type="SUPFAM" id="SSF48452">
    <property type="entry name" value="TPR-like"/>
    <property type="match status" value="2"/>
</dbReference>
<dbReference type="RefSeq" id="WP_344080340.1">
    <property type="nucleotide sequence ID" value="NZ_BAAAPO010000006.1"/>
</dbReference>
<accession>A0ABN2LCQ6</accession>
<dbReference type="SMART" id="SM01043">
    <property type="entry name" value="BTAD"/>
    <property type="match status" value="1"/>
</dbReference>
<comment type="caution">
    <text evidence="5">The sequence shown here is derived from an EMBL/GenBank/DDBJ whole genome shotgun (WGS) entry which is preliminary data.</text>
</comment>
<evidence type="ECO:0000313" key="5">
    <source>
        <dbReference type="EMBL" id="GAA1781366.1"/>
    </source>
</evidence>
<name>A0ABN2LCQ6_9MICO</name>
<dbReference type="PANTHER" id="PTHR47691:SF3">
    <property type="entry name" value="HTH-TYPE TRANSCRIPTIONAL REGULATOR RV0890C-RELATED"/>
    <property type="match status" value="1"/>
</dbReference>
<dbReference type="InterPro" id="IPR041664">
    <property type="entry name" value="AAA_16"/>
</dbReference>
<evidence type="ECO:0000256" key="1">
    <source>
        <dbReference type="ARBA" id="ARBA00005820"/>
    </source>
</evidence>
<dbReference type="Gene3D" id="1.10.10.10">
    <property type="entry name" value="Winged helix-like DNA-binding domain superfamily/Winged helix DNA-binding domain"/>
    <property type="match status" value="1"/>
</dbReference>
<evidence type="ECO:0000313" key="6">
    <source>
        <dbReference type="Proteomes" id="UP001499938"/>
    </source>
</evidence>
<proteinExistence type="inferred from homology"/>
<dbReference type="PANTHER" id="PTHR47691">
    <property type="entry name" value="REGULATOR-RELATED"/>
    <property type="match status" value="1"/>
</dbReference>
<dbReference type="Pfam" id="PF03704">
    <property type="entry name" value="BTAD"/>
    <property type="match status" value="1"/>
</dbReference>
<dbReference type="Pfam" id="PF00486">
    <property type="entry name" value="Trans_reg_C"/>
    <property type="match status" value="1"/>
</dbReference>
<dbReference type="Proteomes" id="UP001499938">
    <property type="component" value="Unassembled WGS sequence"/>
</dbReference>
<protein>
    <recommendedName>
        <fullName evidence="4">OmpR/PhoB-type domain-containing protein</fullName>
    </recommendedName>
</protein>
<evidence type="ECO:0000256" key="2">
    <source>
        <dbReference type="ARBA" id="ARBA00023125"/>
    </source>
</evidence>
<evidence type="ECO:0000256" key="3">
    <source>
        <dbReference type="PROSITE-ProRule" id="PRU01091"/>
    </source>
</evidence>
<dbReference type="InterPro" id="IPR036388">
    <property type="entry name" value="WH-like_DNA-bd_sf"/>
</dbReference>
<dbReference type="PRINTS" id="PR00364">
    <property type="entry name" value="DISEASERSIST"/>
</dbReference>
<dbReference type="InterPro" id="IPR011990">
    <property type="entry name" value="TPR-like_helical_dom_sf"/>
</dbReference>
<dbReference type="SMART" id="SM00862">
    <property type="entry name" value="Trans_reg_C"/>
    <property type="match status" value="1"/>
</dbReference>
<feature type="domain" description="OmpR/PhoB-type" evidence="4">
    <location>
        <begin position="1"/>
        <end position="90"/>
    </location>
</feature>
<reference evidence="5 6" key="1">
    <citation type="journal article" date="2019" name="Int. J. Syst. Evol. Microbiol.">
        <title>The Global Catalogue of Microorganisms (GCM) 10K type strain sequencing project: providing services to taxonomists for standard genome sequencing and annotation.</title>
        <authorList>
            <consortium name="The Broad Institute Genomics Platform"/>
            <consortium name="The Broad Institute Genome Sequencing Center for Infectious Disease"/>
            <person name="Wu L."/>
            <person name="Ma J."/>
        </authorList>
    </citation>
    <scope>NUCLEOTIDE SEQUENCE [LARGE SCALE GENOMIC DNA]</scope>
    <source>
        <strain evidence="5 6">JCM 15592</strain>
    </source>
</reference>
<dbReference type="EMBL" id="BAAAPO010000006">
    <property type="protein sequence ID" value="GAA1781366.1"/>
    <property type="molecule type" value="Genomic_DNA"/>
</dbReference>
<dbReference type="PROSITE" id="PS51755">
    <property type="entry name" value="OMPR_PHOB"/>
    <property type="match status" value="1"/>
</dbReference>
<sequence>MGLMDFRVLGTLSAGDARANPRGQRARDVLALLVIRRGRPVSPEVILDTVWEEEATRLDTSVVHTVIARLRRSLGADSITRQDAGYQLATGAQVDADEFTRLVTSARSLVPEHQHRLVDLLRSALALWSGPEAFGGVSEALVATERPRLHELRDGAAEQLAERLLCGDDPAGVADAVTLMSELTGREPLREHAHELLMEGLYRSGRQAEALGVFEHLRRALRDELGIDPNPDVIAMHARILAQDNDFHQRATRRPIARRGSAPLPTTSIIGRDDELRQIAQLLDAGRRLVTIVGPGGVGKSRLLMEYARSLPGQTNLVYAELPCVSGATLADVCETLARAAGITLAAAAPLDTLAAGLRASDILLLLDEAEWSLTACSVVVDRVLSRCPGVRVVVTSRMPLDLTGESLLALGPLPAPPAGAALDVLMSAPAVRLFVDRLTDHSPGLTLSGEDYHRAAEITRRVDGLPLALEIVAGQSVSSSVADLLGLVEAPLDLEAAERDRDQRQRSLRETLTWSLDRLPGQARTMVRRLGIFDGPFDMAAALAVVGHVQTPAGTADVRSSIRTLIREAQVQVDRRDGALRMRLLRTVQALMREHLEDAGELAATAARHREWYAARWRGQPLSDSMIADIAASYPDYLGALRSALDTGDPHTLGDLAIVLSRYWFFAETGREGVAYVRRALASGALTDRQIAILRLLEVALLPQDQGTAQRATLDALAADLDDEPDWLGRLHILRSVGPYVRGDFSRALACAEEAVAVSRERAEHHLPEALGAYAVMLAAAGRTDEALAAGQEAWRLIAANPSAVDLTQVVPKVALALIDSDHPAEALTILDRTLARVERELGLAPASLFTTNAGWAALGSDRPALGLRRFAQSLAHLAGGGNLLVTGEVLAGAGAAMATMGCAGAREVLTVADDHLQSAGAVLSPWQQAIVRDRRALLPEPDIAMILTTSGFERAAALIRQAADQRPVA</sequence>
<dbReference type="CDD" id="cd15831">
    <property type="entry name" value="BTAD"/>
    <property type="match status" value="1"/>
</dbReference>
<feature type="DNA-binding region" description="OmpR/PhoB-type" evidence="3">
    <location>
        <begin position="1"/>
        <end position="90"/>
    </location>
</feature>
<dbReference type="InterPro" id="IPR027417">
    <property type="entry name" value="P-loop_NTPase"/>
</dbReference>
<dbReference type="InterPro" id="IPR001867">
    <property type="entry name" value="OmpR/PhoB-type_DNA-bd"/>
</dbReference>
<dbReference type="InterPro" id="IPR005158">
    <property type="entry name" value="BTAD"/>
</dbReference>
<comment type="similarity">
    <text evidence="1">Belongs to the AfsR/DnrI/RedD regulatory family.</text>
</comment>
<dbReference type="InterPro" id="IPR016032">
    <property type="entry name" value="Sig_transdc_resp-reg_C-effctor"/>
</dbReference>
<dbReference type="SUPFAM" id="SSF46894">
    <property type="entry name" value="C-terminal effector domain of the bipartite response regulators"/>
    <property type="match status" value="1"/>
</dbReference>
<evidence type="ECO:0000259" key="4">
    <source>
        <dbReference type="PROSITE" id="PS51755"/>
    </source>
</evidence>
<keyword evidence="2 3" id="KW-0238">DNA-binding</keyword>
<gene>
    <name evidence="5" type="ORF">GCM10009811_03420</name>
</gene>
<dbReference type="Gene3D" id="3.40.50.300">
    <property type="entry name" value="P-loop containing nucleotide triphosphate hydrolases"/>
    <property type="match status" value="1"/>
</dbReference>
<keyword evidence="6" id="KW-1185">Reference proteome</keyword>
<organism evidence="5 6">
    <name type="scientific">Nostocoides veronense</name>
    <dbReference type="NCBI Taxonomy" id="330836"/>
    <lineage>
        <taxon>Bacteria</taxon>
        <taxon>Bacillati</taxon>
        <taxon>Actinomycetota</taxon>
        <taxon>Actinomycetes</taxon>
        <taxon>Micrococcales</taxon>
        <taxon>Intrasporangiaceae</taxon>
        <taxon>Nostocoides</taxon>
    </lineage>
</organism>
<dbReference type="Gene3D" id="1.25.40.10">
    <property type="entry name" value="Tetratricopeptide repeat domain"/>
    <property type="match status" value="2"/>
</dbReference>
<dbReference type="Pfam" id="PF13191">
    <property type="entry name" value="AAA_16"/>
    <property type="match status" value="1"/>
</dbReference>
<dbReference type="SUPFAM" id="SSF52540">
    <property type="entry name" value="P-loop containing nucleoside triphosphate hydrolases"/>
    <property type="match status" value="1"/>
</dbReference>